<feature type="transmembrane region" description="Helical" evidence="1">
    <location>
        <begin position="116"/>
        <end position="137"/>
    </location>
</feature>
<evidence type="ECO:0000313" key="2">
    <source>
        <dbReference type="EMBL" id="SVC30357.1"/>
    </source>
</evidence>
<evidence type="ECO:0000256" key="1">
    <source>
        <dbReference type="SAM" id="Phobius"/>
    </source>
</evidence>
<keyword evidence="1" id="KW-0812">Transmembrane</keyword>
<reference evidence="2" key="1">
    <citation type="submission" date="2018-05" db="EMBL/GenBank/DDBJ databases">
        <authorList>
            <person name="Lanie J.A."/>
            <person name="Ng W.-L."/>
            <person name="Kazmierczak K.M."/>
            <person name="Andrzejewski T.M."/>
            <person name="Davidsen T.M."/>
            <person name="Wayne K.J."/>
            <person name="Tettelin H."/>
            <person name="Glass J.I."/>
            <person name="Rusch D."/>
            <person name="Podicherti R."/>
            <person name="Tsui H.-C.T."/>
            <person name="Winkler M.E."/>
        </authorList>
    </citation>
    <scope>NUCLEOTIDE SEQUENCE</scope>
</reference>
<sequence length="145" mass="15297">MGKAVNVLRWVAILPGAALGAWLAYNVFQLIWGMILFFYPSLLTGLIEPGIGDYSAYLVRGLYEMADTLFSSAAFVYSASRIAPEGSDWVAFASAATLLAYGSIALVVAVGSPSDWWDAIGAAGVCLGAGVVGWMAYRSSSHKSC</sequence>
<gene>
    <name evidence="2" type="ORF">METZ01_LOCUS283211</name>
</gene>
<feature type="transmembrane region" description="Helical" evidence="1">
    <location>
        <begin position="89"/>
        <end position="110"/>
    </location>
</feature>
<keyword evidence="1" id="KW-0472">Membrane</keyword>
<name>A0A382L5U0_9ZZZZ</name>
<accession>A0A382L5U0</accession>
<proteinExistence type="predicted"/>
<dbReference type="EMBL" id="UINC01084064">
    <property type="protein sequence ID" value="SVC30357.1"/>
    <property type="molecule type" value="Genomic_DNA"/>
</dbReference>
<organism evidence="2">
    <name type="scientific">marine metagenome</name>
    <dbReference type="NCBI Taxonomy" id="408172"/>
    <lineage>
        <taxon>unclassified sequences</taxon>
        <taxon>metagenomes</taxon>
        <taxon>ecological metagenomes</taxon>
    </lineage>
</organism>
<feature type="transmembrane region" description="Helical" evidence="1">
    <location>
        <begin position="12"/>
        <end position="37"/>
    </location>
</feature>
<dbReference type="AlphaFoldDB" id="A0A382L5U0"/>
<protein>
    <submittedName>
        <fullName evidence="2">Uncharacterized protein</fullName>
    </submittedName>
</protein>
<keyword evidence="1" id="KW-1133">Transmembrane helix</keyword>